<feature type="non-terminal residue" evidence="7">
    <location>
        <position position="136"/>
    </location>
</feature>
<dbReference type="PANTHER" id="PTHR33841:SF1">
    <property type="entry name" value="DNA METHYLTRANSFERASE A"/>
    <property type="match status" value="1"/>
</dbReference>
<dbReference type="GO" id="GO:0008168">
    <property type="term" value="F:methyltransferase activity"/>
    <property type="evidence" value="ECO:0007669"/>
    <property type="project" value="UniProtKB-KW"/>
</dbReference>
<dbReference type="InterPro" id="IPR002052">
    <property type="entry name" value="DNA_methylase_N6_adenine_CS"/>
</dbReference>
<gene>
    <name evidence="7" type="ORF">HC175_19580</name>
</gene>
<dbReference type="GO" id="GO:0032259">
    <property type="term" value="P:methylation"/>
    <property type="evidence" value="ECO:0007669"/>
    <property type="project" value="UniProtKB-KW"/>
</dbReference>
<dbReference type="PRINTS" id="PR00507">
    <property type="entry name" value="N12N6MTFRASE"/>
</dbReference>
<comment type="caution">
    <text evidence="7">The sequence shown here is derived from an EMBL/GenBank/DDBJ whole genome shotgun (WGS) entry which is preliminary data.</text>
</comment>
<evidence type="ECO:0000313" key="8">
    <source>
        <dbReference type="Proteomes" id="UP000703674"/>
    </source>
</evidence>
<dbReference type="SUPFAM" id="SSF53335">
    <property type="entry name" value="S-adenosyl-L-methionine-dependent methyltransferases"/>
    <property type="match status" value="1"/>
</dbReference>
<dbReference type="EMBL" id="JAAVJR010000826">
    <property type="protein sequence ID" value="NJW55117.1"/>
    <property type="molecule type" value="Genomic_DNA"/>
</dbReference>
<keyword evidence="8" id="KW-1185">Reference proteome</keyword>
<evidence type="ECO:0000259" key="6">
    <source>
        <dbReference type="Pfam" id="PF07669"/>
    </source>
</evidence>
<evidence type="ECO:0000313" key="7">
    <source>
        <dbReference type="EMBL" id="NJW55117.1"/>
    </source>
</evidence>
<comment type="catalytic activity">
    <reaction evidence="5">
        <text>a 2'-deoxyadenosine in DNA + S-adenosyl-L-methionine = an N(6)-methyl-2'-deoxyadenosine in DNA + S-adenosyl-L-homocysteine + H(+)</text>
        <dbReference type="Rhea" id="RHEA:15197"/>
        <dbReference type="Rhea" id="RHEA-COMP:12418"/>
        <dbReference type="Rhea" id="RHEA-COMP:12419"/>
        <dbReference type="ChEBI" id="CHEBI:15378"/>
        <dbReference type="ChEBI" id="CHEBI:57856"/>
        <dbReference type="ChEBI" id="CHEBI:59789"/>
        <dbReference type="ChEBI" id="CHEBI:90615"/>
        <dbReference type="ChEBI" id="CHEBI:90616"/>
        <dbReference type="EC" id="2.1.1.72"/>
    </reaction>
</comment>
<feature type="non-terminal residue" evidence="7">
    <location>
        <position position="1"/>
    </location>
</feature>
<dbReference type="PROSITE" id="PS00092">
    <property type="entry name" value="N6_MTASE"/>
    <property type="match status" value="1"/>
</dbReference>
<reference evidence="7 8" key="1">
    <citation type="submission" date="2020-03" db="EMBL/GenBank/DDBJ databases">
        <title>Salinimicrobium sp. nov, isolated from SCS.</title>
        <authorList>
            <person name="Cao W.R."/>
        </authorList>
    </citation>
    <scope>NUCLEOTIDE SEQUENCE [LARGE SCALE GENOMIC DNA]</scope>
    <source>
        <strain evidence="8">J15B91</strain>
    </source>
</reference>
<evidence type="ECO:0000256" key="4">
    <source>
        <dbReference type="ARBA" id="ARBA00022691"/>
    </source>
</evidence>
<accession>A0ABX1D4W4</accession>
<dbReference type="Proteomes" id="UP000703674">
    <property type="component" value="Unassembled WGS sequence"/>
</dbReference>
<dbReference type="Gene3D" id="3.40.50.150">
    <property type="entry name" value="Vaccinia Virus protein VP39"/>
    <property type="match status" value="1"/>
</dbReference>
<evidence type="ECO:0000256" key="3">
    <source>
        <dbReference type="ARBA" id="ARBA00022679"/>
    </source>
</evidence>
<evidence type="ECO:0000256" key="5">
    <source>
        <dbReference type="ARBA" id="ARBA00047942"/>
    </source>
</evidence>
<dbReference type="Pfam" id="PF07669">
    <property type="entry name" value="Eco57I"/>
    <property type="match status" value="1"/>
</dbReference>
<keyword evidence="4" id="KW-0949">S-adenosyl-L-methionine</keyword>
<dbReference type="InterPro" id="IPR050953">
    <property type="entry name" value="N4_N6_ade-DNA_methylase"/>
</dbReference>
<dbReference type="EC" id="2.1.1.72" evidence="1"/>
<feature type="domain" description="Type II methyltransferase M.TaqI-like" evidence="6">
    <location>
        <begin position="5"/>
        <end position="122"/>
    </location>
</feature>
<keyword evidence="2 7" id="KW-0489">Methyltransferase</keyword>
<dbReference type="PANTHER" id="PTHR33841">
    <property type="entry name" value="DNA METHYLTRANSFERASE YEEA-RELATED"/>
    <property type="match status" value="1"/>
</dbReference>
<sequence>LSGNIKCGNSLIDDEAVAGNKAFKWEEEFPEVFSKGGFDVVIGNPPYVQTSDKNFSSYKTFKCGDLYALFFERGLEITREKGYFSFITPSLFIKGMRYEVLRNFLLDNSRIIEIADKGDNIFEGVQMPTAITTLQK</sequence>
<proteinExistence type="predicted"/>
<evidence type="ECO:0000256" key="1">
    <source>
        <dbReference type="ARBA" id="ARBA00011900"/>
    </source>
</evidence>
<dbReference type="InterPro" id="IPR029063">
    <property type="entry name" value="SAM-dependent_MTases_sf"/>
</dbReference>
<name>A0ABX1D4W4_9FLAO</name>
<protein>
    <recommendedName>
        <fullName evidence="1">site-specific DNA-methyltransferase (adenine-specific)</fullName>
        <ecNumber evidence="1">2.1.1.72</ecNumber>
    </recommendedName>
</protein>
<organism evidence="7 8">
    <name type="scientific">Salinimicrobium oceani</name>
    <dbReference type="NCBI Taxonomy" id="2722702"/>
    <lineage>
        <taxon>Bacteria</taxon>
        <taxon>Pseudomonadati</taxon>
        <taxon>Bacteroidota</taxon>
        <taxon>Flavobacteriia</taxon>
        <taxon>Flavobacteriales</taxon>
        <taxon>Flavobacteriaceae</taxon>
        <taxon>Salinimicrobium</taxon>
    </lineage>
</organism>
<dbReference type="InterPro" id="IPR011639">
    <property type="entry name" value="MethylTrfase_TaqI-like_dom"/>
</dbReference>
<keyword evidence="3" id="KW-0808">Transferase</keyword>
<evidence type="ECO:0000256" key="2">
    <source>
        <dbReference type="ARBA" id="ARBA00022603"/>
    </source>
</evidence>